<dbReference type="EMBL" id="AP023326">
    <property type="protein sequence ID" value="BCI68397.1"/>
    <property type="molecule type" value="Genomic_DNA"/>
</dbReference>
<feature type="transmembrane region" description="Helical" evidence="6">
    <location>
        <begin position="55"/>
        <end position="75"/>
    </location>
</feature>
<dbReference type="InterPro" id="IPR032816">
    <property type="entry name" value="VTT_dom"/>
</dbReference>
<feature type="transmembrane region" description="Helical" evidence="6">
    <location>
        <begin position="244"/>
        <end position="266"/>
    </location>
</feature>
<evidence type="ECO:0000256" key="1">
    <source>
        <dbReference type="ARBA" id="ARBA00004651"/>
    </source>
</evidence>
<evidence type="ECO:0000256" key="2">
    <source>
        <dbReference type="ARBA" id="ARBA00022475"/>
    </source>
</evidence>
<dbReference type="GO" id="GO:0005886">
    <property type="term" value="C:plasma membrane"/>
    <property type="evidence" value="ECO:0007669"/>
    <property type="project" value="UniProtKB-SubCell"/>
</dbReference>
<proteinExistence type="inferred from homology"/>
<evidence type="ECO:0000256" key="3">
    <source>
        <dbReference type="ARBA" id="ARBA00022692"/>
    </source>
</evidence>
<evidence type="ECO:0000256" key="4">
    <source>
        <dbReference type="ARBA" id="ARBA00022989"/>
    </source>
</evidence>
<comment type="similarity">
    <text evidence="6">Belongs to the TVP38/TMEM64 family.</text>
</comment>
<reference evidence="8 9" key="1">
    <citation type="submission" date="2020-07" db="EMBL/GenBank/DDBJ databases">
        <title>Complete Genome Sequence of an acetic acid bacterium, Acetobacter aceti JCM20276.</title>
        <authorList>
            <person name="Hirose Y."/>
            <person name="Mihara H."/>
        </authorList>
    </citation>
    <scope>NUCLEOTIDE SEQUENCE [LARGE SCALE GENOMIC DNA]</scope>
    <source>
        <strain evidence="8 9">JCM20276</strain>
    </source>
</reference>
<dbReference type="RefSeq" id="WP_010668943.1">
    <property type="nucleotide sequence ID" value="NZ_AP023326.1"/>
</dbReference>
<dbReference type="AlphaFoldDB" id="A0A6S6PH83"/>
<evidence type="ECO:0000259" key="7">
    <source>
        <dbReference type="Pfam" id="PF09335"/>
    </source>
</evidence>
<dbReference type="Proteomes" id="UP000515220">
    <property type="component" value="Chromosome"/>
</dbReference>
<dbReference type="InterPro" id="IPR015414">
    <property type="entry name" value="TMEM64"/>
</dbReference>
<keyword evidence="4 6" id="KW-1133">Transmembrane helix</keyword>
<feature type="transmembrane region" description="Helical" evidence="6">
    <location>
        <begin position="96"/>
        <end position="123"/>
    </location>
</feature>
<keyword evidence="5 6" id="KW-0472">Membrane</keyword>
<feature type="transmembrane region" description="Helical" evidence="6">
    <location>
        <begin position="129"/>
        <end position="147"/>
    </location>
</feature>
<dbReference type="PANTHER" id="PTHR12677">
    <property type="entry name" value="GOLGI APPARATUS MEMBRANE PROTEIN TVP38-RELATED"/>
    <property type="match status" value="1"/>
</dbReference>
<feature type="domain" description="VTT" evidence="7">
    <location>
        <begin position="110"/>
        <end position="238"/>
    </location>
</feature>
<dbReference type="Pfam" id="PF09335">
    <property type="entry name" value="VTT_dom"/>
    <property type="match status" value="1"/>
</dbReference>
<comment type="subcellular location">
    <subcellularLocation>
        <location evidence="1 6">Cell membrane</location>
        <topology evidence="1 6">Multi-pass membrane protein</topology>
    </subcellularLocation>
</comment>
<name>A0A6S6PH83_ACEAC</name>
<evidence type="ECO:0000256" key="5">
    <source>
        <dbReference type="ARBA" id="ARBA00023136"/>
    </source>
</evidence>
<accession>A0A6S6PH83</accession>
<keyword evidence="2 6" id="KW-1003">Cell membrane</keyword>
<feature type="transmembrane region" description="Helical" evidence="6">
    <location>
        <begin position="202"/>
        <end position="224"/>
    </location>
</feature>
<dbReference type="PANTHER" id="PTHR12677:SF59">
    <property type="entry name" value="GOLGI APPARATUS MEMBRANE PROTEIN TVP38-RELATED"/>
    <property type="match status" value="1"/>
</dbReference>
<evidence type="ECO:0000256" key="6">
    <source>
        <dbReference type="RuleBase" id="RU366058"/>
    </source>
</evidence>
<gene>
    <name evidence="8" type="ORF">AAJCM20276_30210</name>
</gene>
<organism evidence="8 9">
    <name type="scientific">Acetobacter aceti</name>
    <dbReference type="NCBI Taxonomy" id="435"/>
    <lineage>
        <taxon>Bacteria</taxon>
        <taxon>Pseudomonadati</taxon>
        <taxon>Pseudomonadota</taxon>
        <taxon>Alphaproteobacteria</taxon>
        <taxon>Acetobacterales</taxon>
        <taxon>Acetobacteraceae</taxon>
        <taxon>Acetobacter</taxon>
        <taxon>Acetobacter subgen. Acetobacter</taxon>
    </lineage>
</organism>
<evidence type="ECO:0000313" key="8">
    <source>
        <dbReference type="EMBL" id="BCI68397.1"/>
    </source>
</evidence>
<sequence>MASVYPALATVSKEVLPRAMSESPMSDPTEQHEGQILQGQAHVSGDQATPSALSLLRPAIMLIVLVGGAIALREIPALHDLLNDTAHLRQGAAGRFWFCLAGTLWCLFGLPRQILCFAAGVAYGLAEGTALATLSTVAGAVLCWAWARWGAHHWARETLARRKRQGKGGVLMRYGERVAGMLDRHPFETIVTLRLLPVGSSLLLNLFAGLSAVALLPFTAATLVGSLPQSIIFVLLGSGAQFGGWGRTLVAVVLFGVSGVMGYRLLKRITRNQQTELS</sequence>
<evidence type="ECO:0000313" key="9">
    <source>
        <dbReference type="Proteomes" id="UP000515220"/>
    </source>
</evidence>
<keyword evidence="3 6" id="KW-0812">Transmembrane</keyword>
<protein>
    <recommendedName>
        <fullName evidence="6">TVP38/TMEM64 family membrane protein</fullName>
    </recommendedName>
</protein>